<name>A0A2I2FTZ1_9EURO</name>
<dbReference type="AlphaFoldDB" id="A0A2I2FTZ1"/>
<accession>A0A2I2FTZ1</accession>
<dbReference type="Proteomes" id="UP000234275">
    <property type="component" value="Unassembled WGS sequence"/>
</dbReference>
<keyword evidence="2" id="KW-1185">Reference proteome</keyword>
<dbReference type="VEuPathDB" id="FungiDB:P170DRAFT_479882"/>
<proteinExistence type="predicted"/>
<dbReference type="GeneID" id="36561429"/>
<dbReference type="RefSeq" id="XP_024699412.1">
    <property type="nucleotide sequence ID" value="XM_024853731.1"/>
</dbReference>
<evidence type="ECO:0008006" key="3">
    <source>
        <dbReference type="Google" id="ProtNLM"/>
    </source>
</evidence>
<comment type="caution">
    <text evidence="1">The sequence shown here is derived from an EMBL/GenBank/DDBJ whole genome shotgun (WGS) entry which is preliminary data.</text>
</comment>
<sequence length="343" mass="39124">MSQCTWHIHSPERNTLLLALKKALNDRPVAAPFWACLQVCDLEKLAELVDMAKVTPEPIFELLEKSCLSIPLNWMELLPYGDFADAPPPDETTDSISVAHRLTLERDQTTCLLSRDYSLDIVNVVPVSLVKCHTHNPTDEAIPEFWQMLSFFFTKDRIAKWKLAIPGVNDNVAGCRNQLCVAARIKWRWRSGLLAVMPVDFADENTLVADFFWLERPKHCRSQLIDILQTPHVSEEPFGVKGCRGIWVFDPDQEPVPLQDEDVFYIKTHDPITHPLPNFELLEMHWRLNRIVSMSGAGTIYDTCGPIRRNSMDPLGQPRARQFLSEPIDDSLNLEELPNTQSA</sequence>
<evidence type="ECO:0000313" key="2">
    <source>
        <dbReference type="Proteomes" id="UP000234275"/>
    </source>
</evidence>
<dbReference type="EMBL" id="MSFO01000009">
    <property type="protein sequence ID" value="PLB44110.1"/>
    <property type="molecule type" value="Genomic_DNA"/>
</dbReference>
<protein>
    <recommendedName>
        <fullName evidence="3">HNH nuclease domain-containing protein</fullName>
    </recommendedName>
</protein>
<gene>
    <name evidence="1" type="ORF">P170DRAFT_479882</name>
</gene>
<evidence type="ECO:0000313" key="1">
    <source>
        <dbReference type="EMBL" id="PLB44110.1"/>
    </source>
</evidence>
<reference evidence="1 2" key="1">
    <citation type="submission" date="2016-12" db="EMBL/GenBank/DDBJ databases">
        <title>The genomes of Aspergillus section Nigri reveals drivers in fungal speciation.</title>
        <authorList>
            <consortium name="DOE Joint Genome Institute"/>
            <person name="Vesth T.C."/>
            <person name="Nybo J."/>
            <person name="Theobald S."/>
            <person name="Brandl J."/>
            <person name="Frisvad J.C."/>
            <person name="Nielsen K.F."/>
            <person name="Lyhne E.K."/>
            <person name="Kogle M.E."/>
            <person name="Kuo A."/>
            <person name="Riley R."/>
            <person name="Clum A."/>
            <person name="Nolan M."/>
            <person name="Lipzen A."/>
            <person name="Salamov A."/>
            <person name="Henrissat B."/>
            <person name="Wiebenga A."/>
            <person name="De Vries R.P."/>
            <person name="Grigoriev I.V."/>
            <person name="Mortensen U.H."/>
            <person name="Andersen M.R."/>
            <person name="Baker S.E."/>
        </authorList>
    </citation>
    <scope>NUCLEOTIDE SEQUENCE [LARGE SCALE GENOMIC DNA]</scope>
    <source>
        <strain evidence="1 2">IBT 23096</strain>
    </source>
</reference>
<organism evidence="1 2">
    <name type="scientific">Aspergillus steynii IBT 23096</name>
    <dbReference type="NCBI Taxonomy" id="1392250"/>
    <lineage>
        <taxon>Eukaryota</taxon>
        <taxon>Fungi</taxon>
        <taxon>Dikarya</taxon>
        <taxon>Ascomycota</taxon>
        <taxon>Pezizomycotina</taxon>
        <taxon>Eurotiomycetes</taxon>
        <taxon>Eurotiomycetidae</taxon>
        <taxon>Eurotiales</taxon>
        <taxon>Aspergillaceae</taxon>
        <taxon>Aspergillus</taxon>
        <taxon>Aspergillus subgen. Circumdati</taxon>
    </lineage>
</organism>
<dbReference type="OrthoDB" id="5416097at2759"/>